<evidence type="ECO:0000313" key="1">
    <source>
        <dbReference type="EMBL" id="DAF91032.1"/>
    </source>
</evidence>
<name>A0A8S5U995_9CAUD</name>
<protein>
    <submittedName>
        <fullName evidence="1">Uncharacterized protein</fullName>
    </submittedName>
</protein>
<sequence length="40" mass="4430">MAQKSRYTARFANFLLHIMIRMGYNGFESGGVASPLPLSP</sequence>
<accession>A0A8S5U995</accession>
<proteinExistence type="predicted"/>
<dbReference type="EMBL" id="BK016043">
    <property type="protein sequence ID" value="DAF91032.1"/>
    <property type="molecule type" value="Genomic_DNA"/>
</dbReference>
<organism evidence="1">
    <name type="scientific">Myoviridae sp. ct9Uc11</name>
    <dbReference type="NCBI Taxonomy" id="2825042"/>
    <lineage>
        <taxon>Viruses</taxon>
        <taxon>Duplodnaviria</taxon>
        <taxon>Heunggongvirae</taxon>
        <taxon>Uroviricota</taxon>
        <taxon>Caudoviricetes</taxon>
    </lineage>
</organism>
<reference evidence="1" key="1">
    <citation type="journal article" date="2021" name="Proc. Natl. Acad. Sci. U.S.A.">
        <title>A Catalog of Tens of Thousands of Viruses from Human Metagenomes Reveals Hidden Associations with Chronic Diseases.</title>
        <authorList>
            <person name="Tisza M.J."/>
            <person name="Buck C.B."/>
        </authorList>
    </citation>
    <scope>NUCLEOTIDE SEQUENCE</scope>
    <source>
        <strain evidence="1">Ct9Uc11</strain>
    </source>
</reference>